<feature type="domain" description="Alpha/beta hydrolase fold-3" evidence="14">
    <location>
        <begin position="84"/>
        <end position="267"/>
    </location>
</feature>
<evidence type="ECO:0000256" key="2">
    <source>
        <dbReference type="ARBA" id="ARBA00004347"/>
    </source>
</evidence>
<dbReference type="PANTHER" id="PTHR10805">
    <property type="entry name" value="COATOMER SUBUNIT EPSILON"/>
    <property type="match status" value="1"/>
</dbReference>
<dbReference type="SUPFAM" id="SSF53474">
    <property type="entry name" value="alpha/beta-Hydrolases"/>
    <property type="match status" value="1"/>
</dbReference>
<keyword evidence="16" id="KW-1185">Reference proteome</keyword>
<dbReference type="Pfam" id="PF04733">
    <property type="entry name" value="Coatomer_E"/>
    <property type="match status" value="1"/>
</dbReference>
<dbReference type="GO" id="GO:0016787">
    <property type="term" value="F:hydrolase activity"/>
    <property type="evidence" value="ECO:0007669"/>
    <property type="project" value="InterPro"/>
</dbReference>
<dbReference type="InterPro" id="IPR006822">
    <property type="entry name" value="Coatomer_esu"/>
</dbReference>
<dbReference type="Proteomes" id="UP000092460">
    <property type="component" value="Unassembled WGS sequence"/>
</dbReference>
<evidence type="ECO:0000256" key="8">
    <source>
        <dbReference type="ARBA" id="ARBA00022892"/>
    </source>
</evidence>
<evidence type="ECO:0000313" key="15">
    <source>
        <dbReference type="EnsemblMetazoa" id="GPPI045882-PA"/>
    </source>
</evidence>
<dbReference type="InterPro" id="IPR013094">
    <property type="entry name" value="AB_hydrolase_3"/>
</dbReference>
<keyword evidence="9" id="KW-0653">Protein transport</keyword>
<keyword evidence="11" id="KW-0472">Membrane</keyword>
<evidence type="ECO:0000256" key="5">
    <source>
        <dbReference type="ARBA" id="ARBA00015828"/>
    </source>
</evidence>
<dbReference type="PANTHER" id="PTHR10805:SF0">
    <property type="entry name" value="COATOMER SUBUNIT EPSILON"/>
    <property type="match status" value="1"/>
</dbReference>
<dbReference type="EMBL" id="JXJN01023588">
    <property type="status" value="NOT_ANNOTATED_CDS"/>
    <property type="molecule type" value="Genomic_DNA"/>
</dbReference>
<dbReference type="InterPro" id="IPR011990">
    <property type="entry name" value="TPR-like_helical_dom_sf"/>
</dbReference>
<evidence type="ECO:0000256" key="1">
    <source>
        <dbReference type="ARBA" id="ARBA00004255"/>
    </source>
</evidence>
<evidence type="ECO:0000256" key="3">
    <source>
        <dbReference type="ARBA" id="ARBA00008827"/>
    </source>
</evidence>
<dbReference type="AlphaFoldDB" id="A0A1B0C0G0"/>
<keyword evidence="6" id="KW-0813">Transport</keyword>
<evidence type="ECO:0000256" key="4">
    <source>
        <dbReference type="ARBA" id="ARBA00011775"/>
    </source>
</evidence>
<evidence type="ECO:0000256" key="13">
    <source>
        <dbReference type="ARBA" id="ARBA00031602"/>
    </source>
</evidence>
<dbReference type="VEuPathDB" id="VectorBase:GPPI045882"/>
<comment type="subunit">
    <text evidence="4">Oligomeric complex that consists of at least the alpha, beta, beta', gamma, delta, epsilon and zeta subunits.</text>
</comment>
<dbReference type="GO" id="GO:0005198">
    <property type="term" value="F:structural molecule activity"/>
    <property type="evidence" value="ECO:0007669"/>
    <property type="project" value="InterPro"/>
</dbReference>
<dbReference type="GO" id="GO:0000139">
    <property type="term" value="C:Golgi membrane"/>
    <property type="evidence" value="ECO:0007669"/>
    <property type="project" value="UniProtKB-SubCell"/>
</dbReference>
<evidence type="ECO:0000256" key="12">
    <source>
        <dbReference type="ARBA" id="ARBA00023329"/>
    </source>
</evidence>
<keyword evidence="7" id="KW-0963">Cytoplasm</keyword>
<protein>
    <recommendedName>
        <fullName evidence="5">Coatomer subunit epsilon</fullName>
    </recommendedName>
    <alternativeName>
        <fullName evidence="13">Epsilon-coat protein</fullName>
    </alternativeName>
</protein>
<reference evidence="16" key="1">
    <citation type="submission" date="2015-01" db="EMBL/GenBank/DDBJ databases">
        <authorList>
            <person name="Aksoy S."/>
            <person name="Warren W."/>
            <person name="Wilson R.K."/>
        </authorList>
    </citation>
    <scope>NUCLEOTIDE SEQUENCE [LARGE SCALE GENOMIC DNA]</scope>
    <source>
        <strain evidence="16">IAEA</strain>
    </source>
</reference>
<evidence type="ECO:0000256" key="11">
    <source>
        <dbReference type="ARBA" id="ARBA00023136"/>
    </source>
</evidence>
<comment type="subcellular location">
    <subcellularLocation>
        <location evidence="2">Cytoplasmic vesicle</location>
        <location evidence="2">COPI-coated vesicle membrane</location>
        <topology evidence="2">Peripheral membrane protein</topology>
        <orientation evidence="2">Cytoplasmic side</orientation>
    </subcellularLocation>
    <subcellularLocation>
        <location evidence="1">Golgi apparatus membrane</location>
        <topology evidence="1">Peripheral membrane protein</topology>
        <orientation evidence="1">Cytoplasmic side</orientation>
    </subcellularLocation>
</comment>
<accession>A0A1B0C0G0</accession>
<keyword evidence="10" id="KW-0333">Golgi apparatus</keyword>
<dbReference type="GO" id="GO:0006891">
    <property type="term" value="P:intra-Golgi vesicle-mediated transport"/>
    <property type="evidence" value="ECO:0007669"/>
    <property type="project" value="TreeGrafter"/>
</dbReference>
<evidence type="ECO:0000256" key="7">
    <source>
        <dbReference type="ARBA" id="ARBA00022490"/>
    </source>
</evidence>
<dbReference type="GO" id="GO:0006888">
    <property type="term" value="P:endoplasmic reticulum to Golgi vesicle-mediated transport"/>
    <property type="evidence" value="ECO:0007669"/>
    <property type="project" value="TreeGrafter"/>
</dbReference>
<dbReference type="STRING" id="67801.A0A1B0C0G0"/>
<name>A0A1B0C0G0_9MUSC</name>
<evidence type="ECO:0000256" key="6">
    <source>
        <dbReference type="ARBA" id="ARBA00022448"/>
    </source>
</evidence>
<reference evidence="15" key="2">
    <citation type="submission" date="2020-05" db="UniProtKB">
        <authorList>
            <consortium name="EnsemblMetazoa"/>
        </authorList>
    </citation>
    <scope>IDENTIFICATION</scope>
    <source>
        <strain evidence="15">IAEA</strain>
    </source>
</reference>
<evidence type="ECO:0000256" key="9">
    <source>
        <dbReference type="ARBA" id="ARBA00022927"/>
    </source>
</evidence>
<evidence type="ECO:0000259" key="14">
    <source>
        <dbReference type="Pfam" id="PF07859"/>
    </source>
</evidence>
<dbReference type="GO" id="GO:0030126">
    <property type="term" value="C:COPI vesicle coat"/>
    <property type="evidence" value="ECO:0007669"/>
    <property type="project" value="TreeGrafter"/>
</dbReference>
<dbReference type="GO" id="GO:0015031">
    <property type="term" value="P:protein transport"/>
    <property type="evidence" value="ECO:0007669"/>
    <property type="project" value="UniProtKB-KW"/>
</dbReference>
<comment type="similarity">
    <text evidence="3">Belongs to the COPE family.</text>
</comment>
<dbReference type="EnsemblMetazoa" id="GPPI045882-RA">
    <property type="protein sequence ID" value="GPPI045882-PA"/>
    <property type="gene ID" value="GPPI045882"/>
</dbReference>
<dbReference type="Pfam" id="PF07859">
    <property type="entry name" value="Abhydrolase_3"/>
    <property type="match status" value="1"/>
</dbReference>
<dbReference type="GO" id="GO:0006890">
    <property type="term" value="P:retrograde vesicle-mediated transport, Golgi to endoplasmic reticulum"/>
    <property type="evidence" value="ECO:0007669"/>
    <property type="project" value="InterPro"/>
</dbReference>
<evidence type="ECO:0000313" key="16">
    <source>
        <dbReference type="Proteomes" id="UP000092460"/>
    </source>
</evidence>
<proteinExistence type="inferred from homology"/>
<organism evidence="15 16">
    <name type="scientific">Glossina palpalis gambiensis</name>
    <dbReference type="NCBI Taxonomy" id="67801"/>
    <lineage>
        <taxon>Eukaryota</taxon>
        <taxon>Metazoa</taxon>
        <taxon>Ecdysozoa</taxon>
        <taxon>Arthropoda</taxon>
        <taxon>Hexapoda</taxon>
        <taxon>Insecta</taxon>
        <taxon>Pterygota</taxon>
        <taxon>Neoptera</taxon>
        <taxon>Endopterygota</taxon>
        <taxon>Diptera</taxon>
        <taxon>Brachycera</taxon>
        <taxon>Muscomorpha</taxon>
        <taxon>Hippoboscoidea</taxon>
        <taxon>Glossinidae</taxon>
        <taxon>Glossina</taxon>
    </lineage>
</organism>
<dbReference type="Gene3D" id="1.25.40.10">
    <property type="entry name" value="Tetratricopeptide repeat domain"/>
    <property type="match status" value="1"/>
</dbReference>
<sequence length="583" mass="66932">MSSSTAAVDFEKEYSPSLNIKRFQNYEKPYEKVVQHFISQGKAATTLAFRNHKVRENVRYGGLNDNQLVDIIYNDSEFGSPIFAYIHGGYWTSLDKSSSGTFVGPLLEQGYRVLLVDYNLCPTVTLEELCEQIRNFFKWLQHYAKETQPNSISICGHSAGAHLLCQIFNEDFLGQQQPELYAINHLFLISGVYDLRELWELTCCNENNKLGLDAVRAEHLSPLCWSYNKKLLLLHNKQDLQVHVMVAENDSSTFIKQSHSYAEKLKSIALKKILLNINKMSKTLQEEDTNSTLFYARNEYYIGNFLGSVNFVLPEQGTASTELLSYMYLSYLAIDSGRLVASYVKEDNETPLLAFRYMHEAFEQPEKIEDILSKLMDKVAIDEDETNIWHIATAIIYCYNNQFENALKILHGSNNLESMALSVQCLLRMNRIDLAKQLMGKMQEISDDHTLTQLAQAWVALSTGTEQMQDAFHIFQEFCEKYKPTPLLLNGQAVVHIGLERYEEADAVLREALTKKHNDYDTLINLMVLAHLTGKSSETITRYWDQLQQFFPKSEFVLDMENKSAEFDKLCSQYSVEETLTQA</sequence>
<evidence type="ECO:0000256" key="10">
    <source>
        <dbReference type="ARBA" id="ARBA00023034"/>
    </source>
</evidence>
<keyword evidence="12" id="KW-0968">Cytoplasmic vesicle</keyword>
<dbReference type="Gene3D" id="3.40.50.1820">
    <property type="entry name" value="alpha/beta hydrolase"/>
    <property type="match status" value="1"/>
</dbReference>
<keyword evidence="8" id="KW-0931">ER-Golgi transport</keyword>
<dbReference type="SUPFAM" id="SSF48452">
    <property type="entry name" value="TPR-like"/>
    <property type="match status" value="1"/>
</dbReference>
<dbReference type="InterPro" id="IPR029058">
    <property type="entry name" value="AB_hydrolase_fold"/>
</dbReference>